<proteinExistence type="predicted"/>
<keyword evidence="7 9" id="KW-1133">Transmembrane helix</keyword>
<dbReference type="PANTHER" id="PTHR24221:SF654">
    <property type="entry name" value="ATP-BINDING CASSETTE SUB-FAMILY B MEMBER 6"/>
    <property type="match status" value="1"/>
</dbReference>
<gene>
    <name evidence="12" type="ORF">UABAM_00003</name>
</gene>
<evidence type="ECO:0000256" key="5">
    <source>
        <dbReference type="ARBA" id="ARBA00022741"/>
    </source>
</evidence>
<evidence type="ECO:0000256" key="2">
    <source>
        <dbReference type="ARBA" id="ARBA00022448"/>
    </source>
</evidence>
<feature type="domain" description="ABC transporter" evidence="10">
    <location>
        <begin position="351"/>
        <end position="583"/>
    </location>
</feature>
<reference evidence="12 13" key="1">
    <citation type="submission" date="2019-08" db="EMBL/GenBank/DDBJ databases">
        <title>Complete genome sequence of Candidatus Uab amorphum.</title>
        <authorList>
            <person name="Shiratori T."/>
            <person name="Suzuki S."/>
            <person name="Kakizawa Y."/>
            <person name="Ishida K."/>
        </authorList>
    </citation>
    <scope>NUCLEOTIDE SEQUENCE [LARGE SCALE GENOMIC DNA]</scope>
    <source>
        <strain evidence="12 13">SRT547</strain>
    </source>
</reference>
<dbReference type="Proteomes" id="UP000326354">
    <property type="component" value="Chromosome"/>
</dbReference>
<feature type="transmembrane region" description="Helical" evidence="9">
    <location>
        <begin position="65"/>
        <end position="88"/>
    </location>
</feature>
<dbReference type="Pfam" id="PF00005">
    <property type="entry name" value="ABC_tran"/>
    <property type="match status" value="1"/>
</dbReference>
<dbReference type="InterPro" id="IPR036640">
    <property type="entry name" value="ABC1_TM_sf"/>
</dbReference>
<dbReference type="InterPro" id="IPR017871">
    <property type="entry name" value="ABC_transporter-like_CS"/>
</dbReference>
<evidence type="ECO:0000259" key="11">
    <source>
        <dbReference type="PROSITE" id="PS50929"/>
    </source>
</evidence>
<dbReference type="RefSeq" id="WP_151965937.1">
    <property type="nucleotide sequence ID" value="NZ_AP019860.1"/>
</dbReference>
<dbReference type="AlphaFoldDB" id="A0A5S9F1T6"/>
<dbReference type="PROSITE" id="PS50893">
    <property type="entry name" value="ABC_TRANSPORTER_2"/>
    <property type="match status" value="1"/>
</dbReference>
<dbReference type="InterPro" id="IPR039421">
    <property type="entry name" value="Type_1_exporter"/>
</dbReference>
<protein>
    <submittedName>
        <fullName evidence="12">ABC transporter ATP-binding protein</fullName>
    </submittedName>
</protein>
<dbReference type="OrthoDB" id="9760358at2"/>
<dbReference type="GO" id="GO:0005886">
    <property type="term" value="C:plasma membrane"/>
    <property type="evidence" value="ECO:0007669"/>
    <property type="project" value="UniProtKB-SubCell"/>
</dbReference>
<evidence type="ECO:0000256" key="7">
    <source>
        <dbReference type="ARBA" id="ARBA00022989"/>
    </source>
</evidence>
<feature type="transmembrane region" description="Helical" evidence="9">
    <location>
        <begin position="172"/>
        <end position="192"/>
    </location>
</feature>
<dbReference type="PANTHER" id="PTHR24221">
    <property type="entry name" value="ATP-BINDING CASSETTE SUB-FAMILY B"/>
    <property type="match status" value="1"/>
</dbReference>
<dbReference type="Gene3D" id="1.20.1560.10">
    <property type="entry name" value="ABC transporter type 1, transmembrane domain"/>
    <property type="match status" value="1"/>
</dbReference>
<dbReference type="SUPFAM" id="SSF90123">
    <property type="entry name" value="ABC transporter transmembrane region"/>
    <property type="match status" value="1"/>
</dbReference>
<feature type="transmembrane region" description="Helical" evidence="9">
    <location>
        <begin position="21"/>
        <end position="45"/>
    </location>
</feature>
<keyword evidence="6 12" id="KW-0067">ATP-binding</keyword>
<feature type="transmembrane region" description="Helical" evidence="9">
    <location>
        <begin position="263"/>
        <end position="285"/>
    </location>
</feature>
<accession>A0A5S9F1T6</accession>
<dbReference type="SUPFAM" id="SSF52540">
    <property type="entry name" value="P-loop containing nucleoside triphosphate hydrolases"/>
    <property type="match status" value="1"/>
</dbReference>
<dbReference type="InterPro" id="IPR003593">
    <property type="entry name" value="AAA+_ATPase"/>
</dbReference>
<dbReference type="GO" id="GO:0016887">
    <property type="term" value="F:ATP hydrolysis activity"/>
    <property type="evidence" value="ECO:0007669"/>
    <property type="project" value="InterPro"/>
</dbReference>
<dbReference type="InterPro" id="IPR011527">
    <property type="entry name" value="ABC1_TM_dom"/>
</dbReference>
<dbReference type="GO" id="GO:0140359">
    <property type="term" value="F:ABC-type transporter activity"/>
    <property type="evidence" value="ECO:0007669"/>
    <property type="project" value="InterPro"/>
</dbReference>
<evidence type="ECO:0000256" key="8">
    <source>
        <dbReference type="ARBA" id="ARBA00023136"/>
    </source>
</evidence>
<keyword evidence="13" id="KW-1185">Reference proteome</keyword>
<keyword evidence="2" id="KW-0813">Transport</keyword>
<keyword evidence="4 9" id="KW-0812">Transmembrane</keyword>
<dbReference type="FunFam" id="3.40.50.300:FF:000299">
    <property type="entry name" value="ABC transporter ATP-binding protein/permease"/>
    <property type="match status" value="1"/>
</dbReference>
<keyword evidence="5" id="KW-0547">Nucleotide-binding</keyword>
<dbReference type="InterPro" id="IPR027417">
    <property type="entry name" value="P-loop_NTPase"/>
</dbReference>
<keyword evidence="3" id="KW-1003">Cell membrane</keyword>
<evidence type="ECO:0000256" key="9">
    <source>
        <dbReference type="SAM" id="Phobius"/>
    </source>
</evidence>
<dbReference type="GO" id="GO:0034040">
    <property type="term" value="F:ATPase-coupled lipid transmembrane transporter activity"/>
    <property type="evidence" value="ECO:0007669"/>
    <property type="project" value="TreeGrafter"/>
</dbReference>
<evidence type="ECO:0000256" key="4">
    <source>
        <dbReference type="ARBA" id="ARBA00022692"/>
    </source>
</evidence>
<evidence type="ECO:0000256" key="6">
    <source>
        <dbReference type="ARBA" id="ARBA00022840"/>
    </source>
</evidence>
<dbReference type="GO" id="GO:0005524">
    <property type="term" value="F:ATP binding"/>
    <property type="evidence" value="ECO:0007669"/>
    <property type="project" value="UniProtKB-KW"/>
</dbReference>
<dbReference type="PROSITE" id="PS00211">
    <property type="entry name" value="ABC_TRANSPORTER_1"/>
    <property type="match status" value="1"/>
</dbReference>
<dbReference type="KEGG" id="uam:UABAM_00003"/>
<evidence type="ECO:0000313" key="12">
    <source>
        <dbReference type="EMBL" id="BBM81664.1"/>
    </source>
</evidence>
<evidence type="ECO:0000256" key="3">
    <source>
        <dbReference type="ARBA" id="ARBA00022475"/>
    </source>
</evidence>
<evidence type="ECO:0000259" key="10">
    <source>
        <dbReference type="PROSITE" id="PS50893"/>
    </source>
</evidence>
<comment type="subcellular location">
    <subcellularLocation>
        <location evidence="1">Cell membrane</location>
        <topology evidence="1">Multi-pass membrane protein</topology>
    </subcellularLocation>
</comment>
<sequence length="587" mass="66905">MTVNDVKTFMKSFWHMVGKKSIIVIVLSILVLVMETVGLMLLIPLLGSVILGKQQGTLTQPVFDFFAGIGIHPSLEVVLLLFATCAFFRNWGMKWQTVLGFRIAKDFSKQIFCELYNLILQTKWNTFTANHSAKYKHMLLEENYRIEVLVITGFSLLTRTLLTLAYFCFSLFLSATITLLVVLGGAALFFLLRKRLLFLDRESKKFLHHRATLMKIADEHMAFFKMIKLSHQQEKFGREISQARELVDDSRDAMLYSSAQHQFLFTFGSACLLCIFIFFGKHAVLLSPLKIMLLVVIFSRIATLLNSVQNAMKQILQFFPAFQRTWEMREWCLENRDQVYGEQQVFCRKSVDMKDIRFGYQKDVVLNDFNMKIPVYGMTAIVGESGVGKSTVIDLLLGLVVPEEGGVYIDDIPLSCGNIVNWQKQVSYVSQNCYMLEGTLRENIQHGCPQKSDEEVFAAVEKAGLGDVVRHLPLGLDSPICEKGENFSGGEKQRIAIARCFLQDSSVIIFDEATSALDYATEAQVMNSLYNMTQKTVIIVTHRLASIERADLIYCLEGGKVVEQGSYRDLLQNKNYFYRLWQKQGNN</sequence>
<dbReference type="SMART" id="SM00382">
    <property type="entry name" value="AAA"/>
    <property type="match status" value="1"/>
</dbReference>
<keyword evidence="8 9" id="KW-0472">Membrane</keyword>
<dbReference type="InterPro" id="IPR003439">
    <property type="entry name" value="ABC_transporter-like_ATP-bd"/>
</dbReference>
<dbReference type="EMBL" id="AP019860">
    <property type="protein sequence ID" value="BBM81664.1"/>
    <property type="molecule type" value="Genomic_DNA"/>
</dbReference>
<dbReference type="PROSITE" id="PS50929">
    <property type="entry name" value="ABC_TM1F"/>
    <property type="match status" value="1"/>
</dbReference>
<dbReference type="Gene3D" id="3.40.50.300">
    <property type="entry name" value="P-loop containing nucleotide triphosphate hydrolases"/>
    <property type="match status" value="1"/>
</dbReference>
<organism evidence="12 13">
    <name type="scientific">Uabimicrobium amorphum</name>
    <dbReference type="NCBI Taxonomy" id="2596890"/>
    <lineage>
        <taxon>Bacteria</taxon>
        <taxon>Pseudomonadati</taxon>
        <taxon>Planctomycetota</taxon>
        <taxon>Candidatus Uabimicrobiia</taxon>
        <taxon>Candidatus Uabimicrobiales</taxon>
        <taxon>Candidatus Uabimicrobiaceae</taxon>
        <taxon>Candidatus Uabimicrobium</taxon>
    </lineage>
</organism>
<evidence type="ECO:0000313" key="13">
    <source>
        <dbReference type="Proteomes" id="UP000326354"/>
    </source>
</evidence>
<feature type="domain" description="ABC transmembrane type-1" evidence="11">
    <location>
        <begin position="22"/>
        <end position="324"/>
    </location>
</feature>
<feature type="transmembrane region" description="Helical" evidence="9">
    <location>
        <begin position="144"/>
        <end position="166"/>
    </location>
</feature>
<evidence type="ECO:0000256" key="1">
    <source>
        <dbReference type="ARBA" id="ARBA00004651"/>
    </source>
</evidence>
<name>A0A5S9F1T6_UABAM</name>